<dbReference type="Pfam" id="PF00534">
    <property type="entry name" value="Glycos_transf_1"/>
    <property type="match status" value="1"/>
</dbReference>
<dbReference type="EMBL" id="JBHTJO010000001">
    <property type="protein sequence ID" value="MFD0985570.1"/>
    <property type="molecule type" value="Genomic_DNA"/>
</dbReference>
<dbReference type="CDD" id="cd03819">
    <property type="entry name" value="GT4_WavL-like"/>
    <property type="match status" value="1"/>
</dbReference>
<proteinExistence type="predicted"/>
<feature type="domain" description="Glycosyl transferase family 1" evidence="3">
    <location>
        <begin position="184"/>
        <end position="361"/>
    </location>
</feature>
<accession>A0ABW3J619</accession>
<dbReference type="Pfam" id="PF13439">
    <property type="entry name" value="Glyco_transf_4"/>
    <property type="match status" value="1"/>
</dbReference>
<evidence type="ECO:0000256" key="1">
    <source>
        <dbReference type="ARBA" id="ARBA00022676"/>
    </source>
</evidence>
<dbReference type="RefSeq" id="WP_379084099.1">
    <property type="nucleotide sequence ID" value="NZ_JBHTJO010000001.1"/>
</dbReference>
<dbReference type="Gene3D" id="3.40.50.2000">
    <property type="entry name" value="Glycogen Phosphorylase B"/>
    <property type="match status" value="2"/>
</dbReference>
<comment type="caution">
    <text evidence="5">The sequence shown here is derived from an EMBL/GenBank/DDBJ whole genome shotgun (WGS) entry which is preliminary data.</text>
</comment>
<dbReference type="Proteomes" id="UP001597102">
    <property type="component" value="Unassembled WGS sequence"/>
</dbReference>
<evidence type="ECO:0000256" key="2">
    <source>
        <dbReference type="ARBA" id="ARBA00022679"/>
    </source>
</evidence>
<dbReference type="PANTHER" id="PTHR12526">
    <property type="entry name" value="GLYCOSYLTRANSFERASE"/>
    <property type="match status" value="1"/>
</dbReference>
<keyword evidence="6" id="KW-1185">Reference proteome</keyword>
<protein>
    <submittedName>
        <fullName evidence="5">Glycosyltransferase family 4 protein</fullName>
    </submittedName>
</protein>
<evidence type="ECO:0000313" key="6">
    <source>
        <dbReference type="Proteomes" id="UP001597102"/>
    </source>
</evidence>
<sequence>MAGPTIMQIVPRVETGGSEQSALEINAALVRAGATSVVVSQGGRMADKIEADGGKNIILSAASKNPITMVSNAAKLARLIETEFVDLVHARSRAPAWSALYAARAMKRPFVTTYHGSYASPAPFKTTYNSVMARGDLVIANSQWTAHMVHERHGTPYEKMPVIPRGLDASEFDPARVTEERKARLRAAWGLQPDDVVLLQAARLTGWKGQRTVIEAAARMKAQGRLGRAVFILAGSAQGRDKYEAELREMIASAGLQDRVRIVGHCDDMAAAHALAHVTIIASVQAETFGRASIEAQAMGSPVIVTAIGATPETLVPQHRDAANFTGWLVPAGDPGALAELLAETLTLSKADRDEIGARARDHVARNFSLASMQRRTLSVYDTLLGTNLAERFG</sequence>
<evidence type="ECO:0000313" key="5">
    <source>
        <dbReference type="EMBL" id="MFD0985570.1"/>
    </source>
</evidence>
<gene>
    <name evidence="5" type="ORF">ACFQ2F_00475</name>
</gene>
<keyword evidence="2" id="KW-0808">Transferase</keyword>
<keyword evidence="1" id="KW-0328">Glycosyltransferase</keyword>
<feature type="domain" description="Glycosyltransferase subfamily 4-like N-terminal" evidence="4">
    <location>
        <begin position="16"/>
        <end position="170"/>
    </location>
</feature>
<dbReference type="InterPro" id="IPR001296">
    <property type="entry name" value="Glyco_trans_1"/>
</dbReference>
<organism evidence="5 6">
    <name type="scientific">Methyloligella solikamskensis</name>
    <dbReference type="NCBI Taxonomy" id="1177756"/>
    <lineage>
        <taxon>Bacteria</taxon>
        <taxon>Pseudomonadati</taxon>
        <taxon>Pseudomonadota</taxon>
        <taxon>Alphaproteobacteria</taxon>
        <taxon>Hyphomicrobiales</taxon>
        <taxon>Hyphomicrobiaceae</taxon>
        <taxon>Methyloligella</taxon>
    </lineage>
</organism>
<name>A0ABW3J619_9HYPH</name>
<dbReference type="SUPFAM" id="SSF53756">
    <property type="entry name" value="UDP-Glycosyltransferase/glycogen phosphorylase"/>
    <property type="match status" value="1"/>
</dbReference>
<evidence type="ECO:0000259" key="4">
    <source>
        <dbReference type="Pfam" id="PF13439"/>
    </source>
</evidence>
<evidence type="ECO:0000259" key="3">
    <source>
        <dbReference type="Pfam" id="PF00534"/>
    </source>
</evidence>
<reference evidence="6" key="1">
    <citation type="journal article" date="2019" name="Int. J. Syst. Evol. Microbiol.">
        <title>The Global Catalogue of Microorganisms (GCM) 10K type strain sequencing project: providing services to taxonomists for standard genome sequencing and annotation.</title>
        <authorList>
            <consortium name="The Broad Institute Genomics Platform"/>
            <consortium name="The Broad Institute Genome Sequencing Center for Infectious Disease"/>
            <person name="Wu L."/>
            <person name="Ma J."/>
        </authorList>
    </citation>
    <scope>NUCLEOTIDE SEQUENCE [LARGE SCALE GENOMIC DNA]</scope>
    <source>
        <strain evidence="6">CCUG 61697</strain>
    </source>
</reference>
<dbReference type="InterPro" id="IPR028098">
    <property type="entry name" value="Glyco_trans_4-like_N"/>
</dbReference>
<dbReference type="PANTHER" id="PTHR12526:SF510">
    <property type="entry name" value="D-INOSITOL 3-PHOSPHATE GLYCOSYLTRANSFERASE"/>
    <property type="match status" value="1"/>
</dbReference>